<name>A0ACC2IHD4_9PLEO</name>
<reference evidence="1" key="1">
    <citation type="submission" date="2022-11" db="EMBL/GenBank/DDBJ databases">
        <title>Genome Sequence of Boeremia exigua.</title>
        <authorList>
            <person name="Buettner E."/>
        </authorList>
    </citation>
    <scope>NUCLEOTIDE SEQUENCE</scope>
    <source>
        <strain evidence="1">CU02</strain>
    </source>
</reference>
<organism evidence="1 2">
    <name type="scientific">Boeremia exigua</name>
    <dbReference type="NCBI Taxonomy" id="749465"/>
    <lineage>
        <taxon>Eukaryota</taxon>
        <taxon>Fungi</taxon>
        <taxon>Dikarya</taxon>
        <taxon>Ascomycota</taxon>
        <taxon>Pezizomycotina</taxon>
        <taxon>Dothideomycetes</taxon>
        <taxon>Pleosporomycetidae</taxon>
        <taxon>Pleosporales</taxon>
        <taxon>Pleosporineae</taxon>
        <taxon>Didymellaceae</taxon>
        <taxon>Boeremia</taxon>
    </lineage>
</organism>
<evidence type="ECO:0000313" key="1">
    <source>
        <dbReference type="EMBL" id="KAJ8114619.1"/>
    </source>
</evidence>
<keyword evidence="2" id="KW-1185">Reference proteome</keyword>
<evidence type="ECO:0000313" key="2">
    <source>
        <dbReference type="Proteomes" id="UP001153331"/>
    </source>
</evidence>
<sequence length="478" mass="54245">MTTPGPGDLVIAVMGVTGVGKSTFINLFSNNKTVVGHGLEACTAKVEIYPATLPDGTKLFLVDTPGFDDTYKPDTDILKEIANWLATAYEDKIQLAGIVYLHRILDVRLGGAAMKNLRMFRALCGESSLEAVVLATTRWEKVDQDEGLDREQQLKTNPQMWQRMIQHGSKVMRQNNDAVSANTILQYLIRRRKPVTLDIQRELVDNKKDLNETSAGQELHAELERQKREYERQLAELRQEMATALQQMDYEMKQQLQVERADLERRLREAREHDRQLQIDREELRKQMALEAERERGELLEKLQNQERQLVREELRLQQQQERQRFQQTWNLIPASYVFVRGLNVYELALSPTQNSSSAAYPQSPTAHSSTPQHAPASPPPYKDSPSHADEKCPVYYTRESPACPADPHHNLVPDVRVQVARAHEAGLGGVCVDPADDEEFFFVAVGEEVFFVEGFARVACAGLQGDDEARYEEGVGF</sequence>
<comment type="caution">
    <text evidence="1">The sequence shown here is derived from an EMBL/GenBank/DDBJ whole genome shotgun (WGS) entry which is preliminary data.</text>
</comment>
<gene>
    <name evidence="1" type="ORF">OPT61_g3546</name>
</gene>
<protein>
    <submittedName>
        <fullName evidence="1">Uncharacterized protein</fullName>
    </submittedName>
</protein>
<proteinExistence type="predicted"/>
<accession>A0ACC2IHD4</accession>
<dbReference type="EMBL" id="JAPHNI010000183">
    <property type="protein sequence ID" value="KAJ8114619.1"/>
    <property type="molecule type" value="Genomic_DNA"/>
</dbReference>
<dbReference type="Proteomes" id="UP001153331">
    <property type="component" value="Unassembled WGS sequence"/>
</dbReference>